<dbReference type="Proteomes" id="UP001497392">
    <property type="component" value="Unassembled WGS sequence"/>
</dbReference>
<keyword evidence="5" id="KW-1185">Reference proteome</keyword>
<protein>
    <submittedName>
        <fullName evidence="4">G9246 protein</fullName>
    </submittedName>
</protein>
<gene>
    <name evidence="4" type="primary">g9246</name>
    <name evidence="4" type="ORF">VP750_LOCUS8303</name>
</gene>
<feature type="chain" id="PRO_5045828324" evidence="3">
    <location>
        <begin position="19"/>
        <end position="383"/>
    </location>
</feature>
<evidence type="ECO:0000313" key="5">
    <source>
        <dbReference type="Proteomes" id="UP001497392"/>
    </source>
</evidence>
<evidence type="ECO:0000256" key="2">
    <source>
        <dbReference type="ARBA" id="ARBA00022801"/>
    </source>
</evidence>
<name>A0ABP1G510_9CHLO</name>
<dbReference type="InterPro" id="IPR004947">
    <property type="entry name" value="DNase_II"/>
</dbReference>
<proteinExistence type="inferred from homology"/>
<dbReference type="PANTHER" id="PTHR10858:SF23">
    <property type="entry name" value="DEOXYRIBONUCLEASE II"/>
    <property type="match status" value="1"/>
</dbReference>
<organism evidence="4 5">
    <name type="scientific">Coccomyxa viridis</name>
    <dbReference type="NCBI Taxonomy" id="1274662"/>
    <lineage>
        <taxon>Eukaryota</taxon>
        <taxon>Viridiplantae</taxon>
        <taxon>Chlorophyta</taxon>
        <taxon>core chlorophytes</taxon>
        <taxon>Trebouxiophyceae</taxon>
        <taxon>Trebouxiophyceae incertae sedis</taxon>
        <taxon>Coccomyxaceae</taxon>
        <taxon>Coccomyxa</taxon>
    </lineage>
</organism>
<keyword evidence="2" id="KW-0378">Hydrolase</keyword>
<evidence type="ECO:0000256" key="1">
    <source>
        <dbReference type="ARBA" id="ARBA00007527"/>
    </source>
</evidence>
<dbReference type="EMBL" id="CAXHTA020000016">
    <property type="protein sequence ID" value="CAL5226397.1"/>
    <property type="molecule type" value="Genomic_DNA"/>
</dbReference>
<sequence>MKTLSAIVLTCLIAPARALQCVDALGKAVDWWIALKRPGLSIPDGGPCPGSTYMYMDDTRDSFARGECLENPVGNPLSASLDPIYSSPMTSYVIINDQPSSINETTRGMIDPELHAHAKGVLAYDREGGLWLTHSTPEFPNAPREPYTGIGACSASGECGPQHGQLRFGQSFMCVSLRPDVLDSLASGLAIAAPVVASWRMVPSEDMPGVRAIVDAWESRAVVAARIVDWRSFASVAGQAFLHTVKSPTPRGQATYLYEEIIEPVLGDSLLVQSWSNIASECSRSDTEATMTVAGLSFAEGTAWRAGFSDHSKWAVTVHDDIATVCVTDLNRDGLDPEWSEGPDRPQSLRGGGATCLRHPYLWSAITGAITSTQPCVYDDSQE</sequence>
<dbReference type="Pfam" id="PF03265">
    <property type="entry name" value="DNase_II"/>
    <property type="match status" value="1"/>
</dbReference>
<reference evidence="4 5" key="1">
    <citation type="submission" date="2024-06" db="EMBL/GenBank/DDBJ databases">
        <authorList>
            <person name="Kraege A."/>
            <person name="Thomma B."/>
        </authorList>
    </citation>
    <scope>NUCLEOTIDE SEQUENCE [LARGE SCALE GENOMIC DNA]</scope>
</reference>
<keyword evidence="3" id="KW-0732">Signal</keyword>
<comment type="similarity">
    <text evidence="1">Belongs to the DNase II family.</text>
</comment>
<feature type="signal peptide" evidence="3">
    <location>
        <begin position="1"/>
        <end position="18"/>
    </location>
</feature>
<accession>A0ABP1G510</accession>
<comment type="caution">
    <text evidence="4">The sequence shown here is derived from an EMBL/GenBank/DDBJ whole genome shotgun (WGS) entry which is preliminary data.</text>
</comment>
<dbReference type="CDD" id="cd09120">
    <property type="entry name" value="PLDc_DNaseII_1"/>
    <property type="match status" value="1"/>
</dbReference>
<evidence type="ECO:0000256" key="3">
    <source>
        <dbReference type="SAM" id="SignalP"/>
    </source>
</evidence>
<evidence type="ECO:0000313" key="4">
    <source>
        <dbReference type="EMBL" id="CAL5226397.1"/>
    </source>
</evidence>
<dbReference type="PANTHER" id="PTHR10858">
    <property type="entry name" value="DEOXYRIBONUCLEASE II"/>
    <property type="match status" value="1"/>
</dbReference>